<evidence type="ECO:0000313" key="2">
    <source>
        <dbReference type="Proteomes" id="UP001237642"/>
    </source>
</evidence>
<organism evidence="1 2">
    <name type="scientific">Heracleum sosnowskyi</name>
    <dbReference type="NCBI Taxonomy" id="360622"/>
    <lineage>
        <taxon>Eukaryota</taxon>
        <taxon>Viridiplantae</taxon>
        <taxon>Streptophyta</taxon>
        <taxon>Embryophyta</taxon>
        <taxon>Tracheophyta</taxon>
        <taxon>Spermatophyta</taxon>
        <taxon>Magnoliopsida</taxon>
        <taxon>eudicotyledons</taxon>
        <taxon>Gunneridae</taxon>
        <taxon>Pentapetalae</taxon>
        <taxon>asterids</taxon>
        <taxon>campanulids</taxon>
        <taxon>Apiales</taxon>
        <taxon>Apiaceae</taxon>
        <taxon>Apioideae</taxon>
        <taxon>apioid superclade</taxon>
        <taxon>Tordylieae</taxon>
        <taxon>Tordyliinae</taxon>
        <taxon>Heracleum</taxon>
    </lineage>
</organism>
<accession>A0AAD8IRV7</accession>
<evidence type="ECO:0000313" key="1">
    <source>
        <dbReference type="EMBL" id="KAK1390695.1"/>
    </source>
</evidence>
<reference evidence="1" key="1">
    <citation type="submission" date="2023-02" db="EMBL/GenBank/DDBJ databases">
        <title>Genome of toxic invasive species Heracleum sosnowskyi carries increased number of genes despite the absence of recent whole-genome duplications.</title>
        <authorList>
            <person name="Schelkunov M."/>
            <person name="Shtratnikova V."/>
            <person name="Makarenko M."/>
            <person name="Klepikova A."/>
            <person name="Omelchenko D."/>
            <person name="Novikova G."/>
            <person name="Obukhova E."/>
            <person name="Bogdanov V."/>
            <person name="Penin A."/>
            <person name="Logacheva M."/>
        </authorList>
    </citation>
    <scope>NUCLEOTIDE SEQUENCE</scope>
    <source>
        <strain evidence="1">Hsosn_3</strain>
        <tissue evidence="1">Leaf</tissue>
    </source>
</reference>
<comment type="caution">
    <text evidence="1">The sequence shown here is derived from an EMBL/GenBank/DDBJ whole genome shotgun (WGS) entry which is preliminary data.</text>
</comment>
<dbReference type="AlphaFoldDB" id="A0AAD8IRV7"/>
<protein>
    <submittedName>
        <fullName evidence="1">Uncharacterized protein</fullName>
    </submittedName>
</protein>
<dbReference type="Proteomes" id="UP001237642">
    <property type="component" value="Unassembled WGS sequence"/>
</dbReference>
<sequence>MVLELRNLECLCSAKCEKLTCGCWGTRETDRGRCHCPGMAKANENSEEIAVKKQSFIHIASSGQETSCEILDVLDQQDQVSYYRQARQLATTSLAAAFSRQQEEGEVPLVFFLCM</sequence>
<gene>
    <name evidence="1" type="ORF">POM88_018873</name>
</gene>
<name>A0AAD8IRV7_9APIA</name>
<dbReference type="EMBL" id="JAUIZM010000004">
    <property type="protein sequence ID" value="KAK1390695.1"/>
    <property type="molecule type" value="Genomic_DNA"/>
</dbReference>
<proteinExistence type="predicted"/>
<keyword evidence="2" id="KW-1185">Reference proteome</keyword>
<reference evidence="1" key="2">
    <citation type="submission" date="2023-05" db="EMBL/GenBank/DDBJ databases">
        <authorList>
            <person name="Schelkunov M.I."/>
        </authorList>
    </citation>
    <scope>NUCLEOTIDE SEQUENCE</scope>
    <source>
        <strain evidence="1">Hsosn_3</strain>
        <tissue evidence="1">Leaf</tissue>
    </source>
</reference>